<evidence type="ECO:0000313" key="7">
    <source>
        <dbReference type="Proteomes" id="UP001165541"/>
    </source>
</evidence>
<dbReference type="SMART" id="SM00387">
    <property type="entry name" value="HATPase_c"/>
    <property type="match status" value="1"/>
</dbReference>
<dbReference type="Gene3D" id="3.30.565.10">
    <property type="entry name" value="Histidine kinase-like ATPase, C-terminal domain"/>
    <property type="match status" value="1"/>
</dbReference>
<dbReference type="Proteomes" id="UP001165541">
    <property type="component" value="Unassembled WGS sequence"/>
</dbReference>
<dbReference type="InterPro" id="IPR003594">
    <property type="entry name" value="HATPase_dom"/>
</dbReference>
<keyword evidence="3" id="KW-0597">Phosphoprotein</keyword>
<name>A0ABT0YVN0_9BURK</name>
<organism evidence="6 7">
    <name type="scientific">Caldimonas mangrovi</name>
    <dbReference type="NCBI Taxonomy" id="2944811"/>
    <lineage>
        <taxon>Bacteria</taxon>
        <taxon>Pseudomonadati</taxon>
        <taxon>Pseudomonadota</taxon>
        <taxon>Betaproteobacteria</taxon>
        <taxon>Burkholderiales</taxon>
        <taxon>Sphaerotilaceae</taxon>
        <taxon>Caldimonas</taxon>
    </lineage>
</organism>
<dbReference type="PRINTS" id="PR00344">
    <property type="entry name" value="BCTRLSENSOR"/>
</dbReference>
<dbReference type="Pfam" id="PF02518">
    <property type="entry name" value="HATPase_c"/>
    <property type="match status" value="1"/>
</dbReference>
<keyword evidence="6" id="KW-0418">Kinase</keyword>
<dbReference type="PROSITE" id="PS50109">
    <property type="entry name" value="HIS_KIN"/>
    <property type="match status" value="1"/>
</dbReference>
<keyword evidence="7" id="KW-1185">Reference proteome</keyword>
<comment type="caution">
    <text evidence="6">The sequence shown here is derived from an EMBL/GenBank/DDBJ whole genome shotgun (WGS) entry which is preliminary data.</text>
</comment>
<dbReference type="RefSeq" id="WP_251781340.1">
    <property type="nucleotide sequence ID" value="NZ_JAMKFE010000024.1"/>
</dbReference>
<protein>
    <recommendedName>
        <fullName evidence="2">histidine kinase</fullName>
        <ecNumber evidence="2">2.7.13.3</ecNumber>
    </recommendedName>
</protein>
<evidence type="ECO:0000313" key="6">
    <source>
        <dbReference type="EMBL" id="MCM5682797.1"/>
    </source>
</evidence>
<dbReference type="CDD" id="cd00082">
    <property type="entry name" value="HisKA"/>
    <property type="match status" value="1"/>
</dbReference>
<feature type="domain" description="Histidine kinase" evidence="5">
    <location>
        <begin position="158"/>
        <end position="371"/>
    </location>
</feature>
<dbReference type="Gene3D" id="1.10.287.130">
    <property type="match status" value="1"/>
</dbReference>
<dbReference type="InterPro" id="IPR003661">
    <property type="entry name" value="HisK_dim/P_dom"/>
</dbReference>
<sequence>MRLADFIDANTQAILAEWDVFASSLLPAAAEMDAATLRDHAEQILHAVAKDLRTSQTRREQSEKSKGRASARPGATETAAQTHAVLRAGGGFTIRQLVAEYRALRASVLRLWGDTAPYGPQAMEDAGRFNEAIDQAITESVDYFTSEVDRWRAVFLGMLGHDLRGPLNAVLLTSRVISTLSAGTPMSPHTERLMRSGERMRQLLDDLLDYNRTSLDIGIRVTPHRVDLARVCREEIELLQAALPASTIEFATEGVTQGSWDASRVKQVVSNLVINAVRHGNPSGIVRMSLRGDEAQVHLSVENTGPTIPKELMSSLFEPLRRHAGADAQGERASLGLGLFIVRQIAIAHGGSVSVESAGGRTCFTVMLPRK</sequence>
<dbReference type="EMBL" id="JAMKFE010000024">
    <property type="protein sequence ID" value="MCM5682797.1"/>
    <property type="molecule type" value="Genomic_DNA"/>
</dbReference>
<evidence type="ECO:0000259" key="5">
    <source>
        <dbReference type="PROSITE" id="PS50109"/>
    </source>
</evidence>
<proteinExistence type="predicted"/>
<dbReference type="SUPFAM" id="SSF47384">
    <property type="entry name" value="Homodimeric domain of signal transducing histidine kinase"/>
    <property type="match status" value="1"/>
</dbReference>
<evidence type="ECO:0000256" key="3">
    <source>
        <dbReference type="ARBA" id="ARBA00022553"/>
    </source>
</evidence>
<evidence type="ECO:0000256" key="1">
    <source>
        <dbReference type="ARBA" id="ARBA00000085"/>
    </source>
</evidence>
<dbReference type="Pfam" id="PF00512">
    <property type="entry name" value="HisKA"/>
    <property type="match status" value="1"/>
</dbReference>
<dbReference type="SUPFAM" id="SSF55874">
    <property type="entry name" value="ATPase domain of HSP90 chaperone/DNA topoisomerase II/histidine kinase"/>
    <property type="match status" value="1"/>
</dbReference>
<keyword evidence="6" id="KW-0808">Transferase</keyword>
<dbReference type="InterPro" id="IPR005467">
    <property type="entry name" value="His_kinase_dom"/>
</dbReference>
<dbReference type="GO" id="GO:0016301">
    <property type="term" value="F:kinase activity"/>
    <property type="evidence" value="ECO:0007669"/>
    <property type="project" value="UniProtKB-KW"/>
</dbReference>
<gene>
    <name evidence="6" type="ORF">M8A51_24975</name>
</gene>
<evidence type="ECO:0000256" key="2">
    <source>
        <dbReference type="ARBA" id="ARBA00012438"/>
    </source>
</evidence>
<dbReference type="PANTHER" id="PTHR43547">
    <property type="entry name" value="TWO-COMPONENT HISTIDINE KINASE"/>
    <property type="match status" value="1"/>
</dbReference>
<dbReference type="PANTHER" id="PTHR43547:SF2">
    <property type="entry name" value="HYBRID SIGNAL TRANSDUCTION HISTIDINE KINASE C"/>
    <property type="match status" value="1"/>
</dbReference>
<dbReference type="InterPro" id="IPR036097">
    <property type="entry name" value="HisK_dim/P_sf"/>
</dbReference>
<dbReference type="InterPro" id="IPR004358">
    <property type="entry name" value="Sig_transdc_His_kin-like_C"/>
</dbReference>
<dbReference type="SMART" id="SM00388">
    <property type="entry name" value="HisKA"/>
    <property type="match status" value="1"/>
</dbReference>
<accession>A0ABT0YVN0</accession>
<evidence type="ECO:0000256" key="4">
    <source>
        <dbReference type="SAM" id="MobiDB-lite"/>
    </source>
</evidence>
<dbReference type="EC" id="2.7.13.3" evidence="2"/>
<dbReference type="InterPro" id="IPR036890">
    <property type="entry name" value="HATPase_C_sf"/>
</dbReference>
<feature type="compositionally biased region" description="Basic and acidic residues" evidence="4">
    <location>
        <begin position="50"/>
        <end position="66"/>
    </location>
</feature>
<reference evidence="6" key="1">
    <citation type="submission" date="2022-05" db="EMBL/GenBank/DDBJ databases">
        <title>Schlegelella sp. nov., isolated from mangrove soil.</title>
        <authorList>
            <person name="Liu Y."/>
            <person name="Ge X."/>
            <person name="Liu W."/>
        </authorList>
    </citation>
    <scope>NUCLEOTIDE SEQUENCE</scope>
    <source>
        <strain evidence="6">S2-27</strain>
    </source>
</reference>
<comment type="catalytic activity">
    <reaction evidence="1">
        <text>ATP + protein L-histidine = ADP + protein N-phospho-L-histidine.</text>
        <dbReference type="EC" id="2.7.13.3"/>
    </reaction>
</comment>
<feature type="region of interest" description="Disordered" evidence="4">
    <location>
        <begin position="50"/>
        <end position="80"/>
    </location>
</feature>
<dbReference type="CDD" id="cd00075">
    <property type="entry name" value="HATPase"/>
    <property type="match status" value="1"/>
</dbReference>